<keyword evidence="4" id="KW-1185">Reference proteome</keyword>
<accession>A0AA40EI43</accession>
<dbReference type="InterPro" id="IPR002477">
    <property type="entry name" value="Peptidoglycan-bd-like"/>
</dbReference>
<evidence type="ECO:0000259" key="2">
    <source>
        <dbReference type="Pfam" id="PF01471"/>
    </source>
</evidence>
<reference evidence="3" key="1">
    <citation type="submission" date="2023-06" db="EMBL/GenBank/DDBJ databases">
        <title>Genome-scale phylogeny and comparative genomics of the fungal order Sordariales.</title>
        <authorList>
            <consortium name="Lawrence Berkeley National Laboratory"/>
            <person name="Hensen N."/>
            <person name="Bonometti L."/>
            <person name="Westerberg I."/>
            <person name="Brannstrom I.O."/>
            <person name="Guillou S."/>
            <person name="Cros-Aarteil S."/>
            <person name="Calhoun S."/>
            <person name="Haridas S."/>
            <person name="Kuo A."/>
            <person name="Mondo S."/>
            <person name="Pangilinan J."/>
            <person name="Riley R."/>
            <person name="LaButti K."/>
            <person name="Andreopoulos B."/>
            <person name="Lipzen A."/>
            <person name="Chen C."/>
            <person name="Yanf M."/>
            <person name="Daum C."/>
            <person name="Ng V."/>
            <person name="Clum A."/>
            <person name="Steindorff A."/>
            <person name="Ohm R."/>
            <person name="Martin F."/>
            <person name="Silar P."/>
            <person name="Natvig D."/>
            <person name="Lalanne C."/>
            <person name="Gautier V."/>
            <person name="Ament-velasquez S.L."/>
            <person name="Kruys A."/>
            <person name="Hutchinson M.I."/>
            <person name="Powell A.J."/>
            <person name="Barry K."/>
            <person name="Miller A.N."/>
            <person name="Grigoriev I.V."/>
            <person name="Debuchy R."/>
            <person name="Gladieux P."/>
            <person name="Thoren M.H."/>
            <person name="Johannesson H."/>
        </authorList>
    </citation>
    <scope>NUCLEOTIDE SEQUENCE</scope>
    <source>
        <strain evidence="3">SMH3187-1</strain>
    </source>
</reference>
<proteinExistence type="predicted"/>
<dbReference type="Gene3D" id="1.10.101.10">
    <property type="entry name" value="PGBD-like superfamily/PGBD"/>
    <property type="match status" value="1"/>
</dbReference>
<dbReference type="InterPro" id="IPR036366">
    <property type="entry name" value="PGBDSf"/>
</dbReference>
<feature type="domain" description="Peptidoglycan binding-like" evidence="2">
    <location>
        <begin position="55"/>
        <end position="110"/>
    </location>
</feature>
<sequence>MHLPALSLLLLPLLPLALAADCNTAKHYAVTSSVSLYMPHRGSSIACSLNRGNNSPAVSALQTQLNLCYRSGLDVDGDFGGRTKTALEAAQRAAGADPDGSYGPETRSKLKFGLYYNGNPSDVVCKRLSQW</sequence>
<organism evidence="3 4">
    <name type="scientific">Schizothecium vesticola</name>
    <dbReference type="NCBI Taxonomy" id="314040"/>
    <lineage>
        <taxon>Eukaryota</taxon>
        <taxon>Fungi</taxon>
        <taxon>Dikarya</taxon>
        <taxon>Ascomycota</taxon>
        <taxon>Pezizomycotina</taxon>
        <taxon>Sordariomycetes</taxon>
        <taxon>Sordariomycetidae</taxon>
        <taxon>Sordariales</taxon>
        <taxon>Schizotheciaceae</taxon>
        <taxon>Schizothecium</taxon>
    </lineage>
</organism>
<protein>
    <recommendedName>
        <fullName evidence="2">Peptidoglycan binding-like domain-containing protein</fullName>
    </recommendedName>
</protein>
<feature type="chain" id="PRO_5041270569" description="Peptidoglycan binding-like domain-containing protein" evidence="1">
    <location>
        <begin position="20"/>
        <end position="131"/>
    </location>
</feature>
<dbReference type="Pfam" id="PF01471">
    <property type="entry name" value="PG_binding_1"/>
    <property type="match status" value="1"/>
</dbReference>
<evidence type="ECO:0000313" key="4">
    <source>
        <dbReference type="Proteomes" id="UP001172155"/>
    </source>
</evidence>
<dbReference type="Proteomes" id="UP001172155">
    <property type="component" value="Unassembled WGS sequence"/>
</dbReference>
<feature type="signal peptide" evidence="1">
    <location>
        <begin position="1"/>
        <end position="19"/>
    </location>
</feature>
<dbReference type="InterPro" id="IPR036365">
    <property type="entry name" value="PGBD-like_sf"/>
</dbReference>
<dbReference type="EMBL" id="JAUKUD010000006">
    <property type="protein sequence ID" value="KAK0740122.1"/>
    <property type="molecule type" value="Genomic_DNA"/>
</dbReference>
<evidence type="ECO:0000256" key="1">
    <source>
        <dbReference type="SAM" id="SignalP"/>
    </source>
</evidence>
<comment type="caution">
    <text evidence="3">The sequence shown here is derived from an EMBL/GenBank/DDBJ whole genome shotgun (WGS) entry which is preliminary data.</text>
</comment>
<gene>
    <name evidence="3" type="ORF">B0T18DRAFT_431488</name>
</gene>
<evidence type="ECO:0000313" key="3">
    <source>
        <dbReference type="EMBL" id="KAK0740122.1"/>
    </source>
</evidence>
<dbReference type="SUPFAM" id="SSF47090">
    <property type="entry name" value="PGBD-like"/>
    <property type="match status" value="1"/>
</dbReference>
<name>A0AA40EI43_9PEZI</name>
<keyword evidence="1" id="KW-0732">Signal</keyword>
<dbReference type="AlphaFoldDB" id="A0AA40EI43"/>